<dbReference type="InterPro" id="IPR000515">
    <property type="entry name" value="MetI-like"/>
</dbReference>
<comment type="subcellular location">
    <subcellularLocation>
        <location evidence="1 8">Cell membrane</location>
        <topology evidence="1 8">Multi-pass membrane protein</topology>
    </subcellularLocation>
</comment>
<keyword evidence="6 8" id="KW-1133">Transmembrane helix</keyword>
<dbReference type="NCBIfam" id="TIGR01726">
    <property type="entry name" value="HEQRo_perm_3TM"/>
    <property type="match status" value="1"/>
</dbReference>
<dbReference type="PANTHER" id="PTHR30614">
    <property type="entry name" value="MEMBRANE COMPONENT OF AMINO ACID ABC TRANSPORTER"/>
    <property type="match status" value="1"/>
</dbReference>
<evidence type="ECO:0000256" key="8">
    <source>
        <dbReference type="RuleBase" id="RU363032"/>
    </source>
</evidence>
<reference evidence="11" key="1">
    <citation type="journal article" date="2019" name="Int. J. Syst. Evol. Microbiol.">
        <title>The Global Catalogue of Microorganisms (GCM) 10K type strain sequencing project: providing services to taxonomists for standard genome sequencing and annotation.</title>
        <authorList>
            <consortium name="The Broad Institute Genomics Platform"/>
            <consortium name="The Broad Institute Genome Sequencing Center for Infectious Disease"/>
            <person name="Wu L."/>
            <person name="Ma J."/>
        </authorList>
    </citation>
    <scope>NUCLEOTIDE SEQUENCE [LARGE SCALE GENOMIC DNA]</scope>
    <source>
        <strain evidence="11">CCM 8980</strain>
    </source>
</reference>
<name>A0ABW4CIG3_9LACO</name>
<evidence type="ECO:0000256" key="5">
    <source>
        <dbReference type="ARBA" id="ARBA00022970"/>
    </source>
</evidence>
<evidence type="ECO:0000256" key="3">
    <source>
        <dbReference type="ARBA" id="ARBA00022475"/>
    </source>
</evidence>
<feature type="transmembrane region" description="Helical" evidence="8">
    <location>
        <begin position="197"/>
        <end position="217"/>
    </location>
</feature>
<keyword evidence="4 8" id="KW-0812">Transmembrane</keyword>
<evidence type="ECO:0000313" key="11">
    <source>
        <dbReference type="Proteomes" id="UP001597196"/>
    </source>
</evidence>
<evidence type="ECO:0000256" key="6">
    <source>
        <dbReference type="ARBA" id="ARBA00022989"/>
    </source>
</evidence>
<protein>
    <submittedName>
        <fullName evidence="10">Amino acid ABC transporter permease</fullName>
    </submittedName>
</protein>
<feature type="domain" description="ABC transmembrane type-1" evidence="9">
    <location>
        <begin position="18"/>
        <end position="215"/>
    </location>
</feature>
<feature type="transmembrane region" description="Helical" evidence="8">
    <location>
        <begin position="63"/>
        <end position="81"/>
    </location>
</feature>
<comment type="similarity">
    <text evidence="8">Belongs to the binding-protein-dependent transport system permease family.</text>
</comment>
<dbReference type="CDD" id="cd06261">
    <property type="entry name" value="TM_PBP2"/>
    <property type="match status" value="1"/>
</dbReference>
<accession>A0ABW4CIG3</accession>
<dbReference type="PANTHER" id="PTHR30614:SF0">
    <property type="entry name" value="L-CYSTINE TRANSPORT SYSTEM PERMEASE PROTEIN TCYL"/>
    <property type="match status" value="1"/>
</dbReference>
<evidence type="ECO:0000259" key="9">
    <source>
        <dbReference type="PROSITE" id="PS50928"/>
    </source>
</evidence>
<dbReference type="SUPFAM" id="SSF161098">
    <property type="entry name" value="MetI-like"/>
    <property type="match status" value="1"/>
</dbReference>
<evidence type="ECO:0000256" key="1">
    <source>
        <dbReference type="ARBA" id="ARBA00004651"/>
    </source>
</evidence>
<keyword evidence="3" id="KW-1003">Cell membrane</keyword>
<dbReference type="InterPro" id="IPR043429">
    <property type="entry name" value="ArtM/GltK/GlnP/TcyL/YhdX-like"/>
</dbReference>
<gene>
    <name evidence="10" type="ORF">ACFQ4P_08590</name>
</gene>
<organism evidence="10 11">
    <name type="scientific">Lacticaseibacillus mingshuiensis</name>
    <dbReference type="NCBI Taxonomy" id="2799574"/>
    <lineage>
        <taxon>Bacteria</taxon>
        <taxon>Bacillati</taxon>
        <taxon>Bacillota</taxon>
        <taxon>Bacilli</taxon>
        <taxon>Lactobacillales</taxon>
        <taxon>Lactobacillaceae</taxon>
        <taxon>Lacticaseibacillus</taxon>
    </lineage>
</organism>
<feature type="transmembrane region" description="Helical" evidence="8">
    <location>
        <begin position="20"/>
        <end position="42"/>
    </location>
</feature>
<keyword evidence="11" id="KW-1185">Reference proteome</keyword>
<dbReference type="InterPro" id="IPR035906">
    <property type="entry name" value="MetI-like_sf"/>
</dbReference>
<evidence type="ECO:0000256" key="7">
    <source>
        <dbReference type="ARBA" id="ARBA00023136"/>
    </source>
</evidence>
<dbReference type="EMBL" id="JBHTOC010000011">
    <property type="protein sequence ID" value="MFD1430303.1"/>
    <property type="molecule type" value="Genomic_DNA"/>
</dbReference>
<comment type="caution">
    <text evidence="10">The sequence shown here is derived from an EMBL/GenBank/DDBJ whole genome shotgun (WGS) entry which is preliminary data.</text>
</comment>
<keyword evidence="2 8" id="KW-0813">Transport</keyword>
<dbReference type="PROSITE" id="PS50928">
    <property type="entry name" value="ABC_TM1"/>
    <property type="match status" value="1"/>
</dbReference>
<evidence type="ECO:0000313" key="10">
    <source>
        <dbReference type="EMBL" id="MFD1430303.1"/>
    </source>
</evidence>
<dbReference type="InterPro" id="IPR010065">
    <property type="entry name" value="AA_ABC_transptr_permease_3TM"/>
</dbReference>
<sequence length="237" mass="25915">MVQQIFNEYLPNMIKAGLQYTIPIAVVSFILGLILALLVALARISQLGGAFKIVKGISSFYVWLFRSTPLLVQLFIVYFGLPYLKIAGIFPDGIKLDPVVAGIITFSLNTGAYCSETIRAAILSIPTGQWEAAFAIGMKRSLVLRRIILPQALRTAVPPLSNSFIGLVKDTSLAASITLVEMFQVSQQYAGENYQPLMMYSLVALLYAVICTILTWLQSYLEKVTSKHITAGEGGAN</sequence>
<dbReference type="Pfam" id="PF00528">
    <property type="entry name" value="BPD_transp_1"/>
    <property type="match status" value="1"/>
</dbReference>
<evidence type="ECO:0000256" key="4">
    <source>
        <dbReference type="ARBA" id="ARBA00022692"/>
    </source>
</evidence>
<proteinExistence type="inferred from homology"/>
<dbReference type="Gene3D" id="1.10.3720.10">
    <property type="entry name" value="MetI-like"/>
    <property type="match status" value="1"/>
</dbReference>
<keyword evidence="7 8" id="KW-0472">Membrane</keyword>
<dbReference type="Proteomes" id="UP001597196">
    <property type="component" value="Unassembled WGS sequence"/>
</dbReference>
<keyword evidence="5" id="KW-0029">Amino-acid transport</keyword>
<evidence type="ECO:0000256" key="2">
    <source>
        <dbReference type="ARBA" id="ARBA00022448"/>
    </source>
</evidence>
<dbReference type="RefSeq" id="WP_125697128.1">
    <property type="nucleotide sequence ID" value="NZ_BOLQ01000006.1"/>
</dbReference>